<evidence type="ECO:0000256" key="1">
    <source>
        <dbReference type="ARBA" id="ARBA00001946"/>
    </source>
</evidence>
<evidence type="ECO:0000313" key="17">
    <source>
        <dbReference type="Proteomes" id="UP000085678"/>
    </source>
</evidence>
<dbReference type="GO" id="GO:0005737">
    <property type="term" value="C:cytoplasm"/>
    <property type="evidence" value="ECO:0007669"/>
    <property type="project" value="TreeGrafter"/>
</dbReference>
<dbReference type="InterPro" id="IPR017441">
    <property type="entry name" value="Protein_kinase_ATP_BS"/>
</dbReference>
<dbReference type="InterPro" id="IPR011009">
    <property type="entry name" value="Kinase-like_dom_sf"/>
</dbReference>
<dbReference type="Gene3D" id="1.10.510.10">
    <property type="entry name" value="Transferase(Phosphotransferase) domain 1"/>
    <property type="match status" value="1"/>
</dbReference>
<dbReference type="AlphaFoldDB" id="A0A1S3IYC9"/>
<dbReference type="GO" id="GO:0005524">
    <property type="term" value="F:ATP binding"/>
    <property type="evidence" value="ECO:0007669"/>
    <property type="project" value="UniProtKB-UniRule"/>
</dbReference>
<reference evidence="18 19" key="1">
    <citation type="submission" date="2025-04" db="UniProtKB">
        <authorList>
            <consortium name="RefSeq"/>
        </authorList>
    </citation>
    <scope>IDENTIFICATION</scope>
    <source>
        <tissue evidence="18 19">Gonads</tissue>
    </source>
</reference>
<feature type="region of interest" description="Disordered" evidence="15">
    <location>
        <begin position="434"/>
        <end position="485"/>
    </location>
</feature>
<dbReference type="GO" id="GO:0046872">
    <property type="term" value="F:metal ion binding"/>
    <property type="evidence" value="ECO:0007669"/>
    <property type="project" value="UniProtKB-KW"/>
</dbReference>
<keyword evidence="7 14" id="KW-0547">Nucleotide-binding</keyword>
<keyword evidence="9 14" id="KW-0067">ATP-binding</keyword>
<organism evidence="17 18">
    <name type="scientific">Lingula anatina</name>
    <name type="common">Brachiopod</name>
    <name type="synonym">Lingula unguis</name>
    <dbReference type="NCBI Taxonomy" id="7574"/>
    <lineage>
        <taxon>Eukaryota</taxon>
        <taxon>Metazoa</taxon>
        <taxon>Spiralia</taxon>
        <taxon>Lophotrochozoa</taxon>
        <taxon>Brachiopoda</taxon>
        <taxon>Linguliformea</taxon>
        <taxon>Lingulata</taxon>
        <taxon>Lingulida</taxon>
        <taxon>Linguloidea</taxon>
        <taxon>Lingulidae</taxon>
        <taxon>Lingula</taxon>
    </lineage>
</organism>
<comment type="catalytic activity">
    <reaction evidence="13">
        <text>L-seryl-[protein] + ATP = O-phospho-L-seryl-[protein] + ADP + H(+)</text>
        <dbReference type="Rhea" id="RHEA:17989"/>
        <dbReference type="Rhea" id="RHEA-COMP:9863"/>
        <dbReference type="Rhea" id="RHEA-COMP:11604"/>
        <dbReference type="ChEBI" id="CHEBI:15378"/>
        <dbReference type="ChEBI" id="CHEBI:29999"/>
        <dbReference type="ChEBI" id="CHEBI:30616"/>
        <dbReference type="ChEBI" id="CHEBI:83421"/>
        <dbReference type="ChEBI" id="CHEBI:456216"/>
        <dbReference type="EC" id="2.7.11.1"/>
    </reaction>
</comment>
<evidence type="ECO:0000256" key="15">
    <source>
        <dbReference type="SAM" id="MobiDB-lite"/>
    </source>
</evidence>
<evidence type="ECO:0000256" key="4">
    <source>
        <dbReference type="ARBA" id="ARBA00022527"/>
    </source>
</evidence>
<evidence type="ECO:0000256" key="12">
    <source>
        <dbReference type="ARBA" id="ARBA00047899"/>
    </source>
</evidence>
<dbReference type="FunFam" id="1.10.510.10:FF:000064">
    <property type="entry name" value="BR serine/threonine-protein kinase 2"/>
    <property type="match status" value="1"/>
</dbReference>
<evidence type="ECO:0000256" key="10">
    <source>
        <dbReference type="ARBA" id="ARBA00022842"/>
    </source>
</evidence>
<feature type="binding site" evidence="14">
    <location>
        <position position="78"/>
    </location>
    <ligand>
        <name>ATP</name>
        <dbReference type="ChEBI" id="CHEBI:30616"/>
    </ligand>
</feature>
<feature type="compositionally biased region" description="Low complexity" evidence="15">
    <location>
        <begin position="442"/>
        <end position="451"/>
    </location>
</feature>
<feature type="region of interest" description="Disordered" evidence="15">
    <location>
        <begin position="646"/>
        <end position="718"/>
    </location>
</feature>
<evidence type="ECO:0000256" key="13">
    <source>
        <dbReference type="ARBA" id="ARBA00048679"/>
    </source>
</evidence>
<dbReference type="FunFam" id="3.30.200.20:FF:000003">
    <property type="entry name" value="Non-specific serine/threonine protein kinase"/>
    <property type="match status" value="1"/>
</dbReference>
<dbReference type="OrthoDB" id="193931at2759"/>
<dbReference type="EC" id="2.7.11.1" evidence="3"/>
<comment type="catalytic activity">
    <reaction evidence="12">
        <text>L-threonyl-[protein] + ATP = O-phospho-L-threonyl-[protein] + ADP + H(+)</text>
        <dbReference type="Rhea" id="RHEA:46608"/>
        <dbReference type="Rhea" id="RHEA-COMP:11060"/>
        <dbReference type="Rhea" id="RHEA-COMP:11605"/>
        <dbReference type="ChEBI" id="CHEBI:15378"/>
        <dbReference type="ChEBI" id="CHEBI:30013"/>
        <dbReference type="ChEBI" id="CHEBI:30616"/>
        <dbReference type="ChEBI" id="CHEBI:61977"/>
        <dbReference type="ChEBI" id="CHEBI:456216"/>
        <dbReference type="EC" id="2.7.11.1"/>
    </reaction>
</comment>
<dbReference type="PROSITE" id="PS00108">
    <property type="entry name" value="PROTEIN_KINASE_ST"/>
    <property type="match status" value="1"/>
</dbReference>
<dbReference type="SMART" id="SM00220">
    <property type="entry name" value="S_TKc"/>
    <property type="match status" value="1"/>
</dbReference>
<dbReference type="RefSeq" id="XP_013403205.1">
    <property type="nucleotide sequence ID" value="XM_013547751.1"/>
</dbReference>
<gene>
    <name evidence="18 19" type="primary">LOC106168617</name>
</gene>
<dbReference type="SUPFAM" id="SSF56112">
    <property type="entry name" value="Protein kinase-like (PK-like)"/>
    <property type="match status" value="1"/>
</dbReference>
<dbReference type="GO" id="GO:0004674">
    <property type="term" value="F:protein serine/threonine kinase activity"/>
    <property type="evidence" value="ECO:0007669"/>
    <property type="project" value="UniProtKB-KW"/>
</dbReference>
<dbReference type="CDD" id="cd14081">
    <property type="entry name" value="STKc_BRSK1_2"/>
    <property type="match status" value="1"/>
</dbReference>
<evidence type="ECO:0000256" key="9">
    <source>
        <dbReference type="ARBA" id="ARBA00022840"/>
    </source>
</evidence>
<dbReference type="RefSeq" id="XP_013403206.1">
    <property type="nucleotide sequence ID" value="XM_013547752.1"/>
</dbReference>
<keyword evidence="4" id="KW-0723">Serine/threonine-protein kinase</keyword>
<dbReference type="GO" id="GO:0035556">
    <property type="term" value="P:intracellular signal transduction"/>
    <property type="evidence" value="ECO:0007669"/>
    <property type="project" value="TreeGrafter"/>
</dbReference>
<dbReference type="InterPro" id="IPR000719">
    <property type="entry name" value="Prot_kinase_dom"/>
</dbReference>
<evidence type="ECO:0000256" key="6">
    <source>
        <dbReference type="ARBA" id="ARBA00022723"/>
    </source>
</evidence>
<proteinExistence type="inferred from homology"/>
<dbReference type="STRING" id="7574.A0A1S3IYC9"/>
<protein>
    <recommendedName>
        <fullName evidence="3">non-specific serine/threonine protein kinase</fullName>
        <ecNumber evidence="3">2.7.11.1</ecNumber>
    </recommendedName>
</protein>
<evidence type="ECO:0000256" key="3">
    <source>
        <dbReference type="ARBA" id="ARBA00012513"/>
    </source>
</evidence>
<evidence type="ECO:0000256" key="2">
    <source>
        <dbReference type="ARBA" id="ARBA00006234"/>
    </source>
</evidence>
<dbReference type="Pfam" id="PF21115">
    <property type="entry name" value="UBA_BRSK"/>
    <property type="match status" value="1"/>
</dbReference>
<comment type="similarity">
    <text evidence="2">Belongs to the protein kinase superfamily. CAMK Ser/Thr protein kinase family. SNF1 subfamily.</text>
</comment>
<keyword evidence="6" id="KW-0479">Metal-binding</keyword>
<dbReference type="Pfam" id="PF00069">
    <property type="entry name" value="Pkinase"/>
    <property type="match status" value="1"/>
</dbReference>
<keyword evidence="8 18" id="KW-0418">Kinase</keyword>
<dbReference type="KEGG" id="lak:106168617"/>
<dbReference type="InterPro" id="IPR048622">
    <property type="entry name" value="BRSK1_2-like_UBA"/>
</dbReference>
<dbReference type="GeneID" id="106168617"/>
<dbReference type="Pfam" id="PF21122">
    <property type="entry name" value="KA1_BRSK"/>
    <property type="match status" value="1"/>
</dbReference>
<dbReference type="GO" id="GO:0007399">
    <property type="term" value="P:nervous system development"/>
    <property type="evidence" value="ECO:0007669"/>
    <property type="project" value="UniProtKB-KW"/>
</dbReference>
<evidence type="ECO:0000259" key="16">
    <source>
        <dbReference type="PROSITE" id="PS50011"/>
    </source>
</evidence>
<dbReference type="PROSITE" id="PS00107">
    <property type="entry name" value="PROTEIN_KINASE_ATP"/>
    <property type="match status" value="1"/>
</dbReference>
<dbReference type="PANTHER" id="PTHR24346:SF36">
    <property type="entry name" value="SERINE_THREONINE-PROTEIN KINASE BRSK1 ISOFORM X1-RELATED"/>
    <property type="match status" value="1"/>
</dbReference>
<dbReference type="CDD" id="cd14340">
    <property type="entry name" value="UBA_BRSK"/>
    <property type="match status" value="1"/>
</dbReference>
<feature type="domain" description="Protein kinase" evidence="16">
    <location>
        <begin position="49"/>
        <end position="300"/>
    </location>
</feature>
<sequence length="718" mass="80454">MNFLAKTVSSLQDFLSNVSGNAKVAATEIREAIPRRTMSHREEQYVGPYKLEKTLGKGQTGLVKQGVHCVSGKKVAIKIINREKLSESVLMKVEREIAIMKLIEHPHVLGLFDVYENKKYLYLILEHVSGGELFDYLVKKGRLTPKEARKFFRQIISALDFCHSHSICHRDLKPENLLLDDKNNIRVADFGMASLQVEGSMLETSCGSPHYACPEVIRGEKYDGRRADVWSCGVILYALLVGALPFDDDNLRNLLEKVKKGVFHIPHFVPPDCQHLLRSMIDVDPVKRIQLDKITRHPWVVAGSKSDVELELPMKEVVQTAVIPSEDDIDPDVLATMTSLQCFKDKPRLMRELFSPQHNTEKVIYFLLLDRKLRNPSFEDDDEIKKKSTAVDPPRKRIDKVKFHSQPSRGFTELSLGNISEGSPTMPRRALAVASIHRRKSSLSASSPTCSPVHSPRGTPKVTPTASPANTPPGSPTTQHAPWRNRLHTIKNSLMGSPRFHRRKMQGTVPVAEEANLTPDSSPELGKKSWFGAFMGGDREEIHINMTVRDRTISQVKADLVHAFLATPDLSHSVISPTTFRAEYRRSGSSSVFSRNVKFQVDITHPQNSDDLNYHRVVFTLIQGPARRFKRVVELIQSIINSSRLQPHRRITSDMPKLASDSSESSVERDGISPTPPCLELAEGEEVSEDCAAASASSHSKQHIANGRKPAIDQKDKV</sequence>
<dbReference type="Proteomes" id="UP000085678">
    <property type="component" value="Unplaced"/>
</dbReference>
<dbReference type="PROSITE" id="PS50011">
    <property type="entry name" value="PROTEIN_KINASE_DOM"/>
    <property type="match status" value="1"/>
</dbReference>
<keyword evidence="17" id="KW-1185">Reference proteome</keyword>
<keyword evidence="11" id="KW-0524">Neurogenesis</keyword>
<evidence type="ECO:0000256" key="5">
    <source>
        <dbReference type="ARBA" id="ARBA00022679"/>
    </source>
</evidence>
<evidence type="ECO:0000256" key="7">
    <source>
        <dbReference type="ARBA" id="ARBA00022741"/>
    </source>
</evidence>
<keyword evidence="10" id="KW-0460">Magnesium</keyword>
<dbReference type="PANTHER" id="PTHR24346">
    <property type="entry name" value="MAP/MICROTUBULE AFFINITY-REGULATING KINASE"/>
    <property type="match status" value="1"/>
</dbReference>
<evidence type="ECO:0000256" key="11">
    <source>
        <dbReference type="ARBA" id="ARBA00022902"/>
    </source>
</evidence>
<keyword evidence="5" id="KW-0808">Transferase</keyword>
<name>A0A1S3IYC9_LINAN</name>
<dbReference type="InterPro" id="IPR008271">
    <property type="entry name" value="Ser/Thr_kinase_AS"/>
</dbReference>
<evidence type="ECO:0000256" key="8">
    <source>
        <dbReference type="ARBA" id="ARBA00022777"/>
    </source>
</evidence>
<comment type="cofactor">
    <cofactor evidence="1">
        <name>Mg(2+)</name>
        <dbReference type="ChEBI" id="CHEBI:18420"/>
    </cofactor>
</comment>
<evidence type="ECO:0000256" key="14">
    <source>
        <dbReference type="PROSITE-ProRule" id="PRU10141"/>
    </source>
</evidence>
<evidence type="ECO:0000313" key="18">
    <source>
        <dbReference type="RefSeq" id="XP_013403205.1"/>
    </source>
</evidence>
<evidence type="ECO:0000313" key="19">
    <source>
        <dbReference type="RefSeq" id="XP_013403206.1"/>
    </source>
</evidence>
<accession>A0A1S3IYC9</accession>